<comment type="similarity">
    <text evidence="1 6">Belongs to the metallo-dependent hydrolases superfamily. Adenine deaminase family.</text>
</comment>
<dbReference type="EMBL" id="VTPS01000007">
    <property type="protein sequence ID" value="TZE82298.1"/>
    <property type="molecule type" value="Genomic_DNA"/>
</dbReference>
<name>A0A5D8QGC0_9THEO</name>
<dbReference type="SUPFAM" id="SSF51556">
    <property type="entry name" value="Metallo-dependent hydrolases"/>
    <property type="match status" value="1"/>
</dbReference>
<evidence type="ECO:0000313" key="9">
    <source>
        <dbReference type="EMBL" id="TZE82298.1"/>
    </source>
</evidence>
<comment type="cofactor">
    <cofactor evidence="6">
        <name>Mn(2+)</name>
        <dbReference type="ChEBI" id="CHEBI:29035"/>
    </cofactor>
</comment>
<dbReference type="PANTHER" id="PTHR11113:SF2">
    <property type="entry name" value="ADENINE DEAMINASE"/>
    <property type="match status" value="1"/>
</dbReference>
<dbReference type="Gene3D" id="2.30.40.10">
    <property type="entry name" value="Urease, subunit C, domain 1"/>
    <property type="match status" value="1"/>
</dbReference>
<dbReference type="GO" id="GO:0000034">
    <property type="term" value="F:adenine deaminase activity"/>
    <property type="evidence" value="ECO:0007669"/>
    <property type="project" value="UniProtKB-UniRule"/>
</dbReference>
<evidence type="ECO:0000256" key="4">
    <source>
        <dbReference type="ARBA" id="ARBA00023211"/>
    </source>
</evidence>
<evidence type="ECO:0000256" key="5">
    <source>
        <dbReference type="ARBA" id="ARBA00047720"/>
    </source>
</evidence>
<comment type="caution">
    <text evidence="9">The sequence shown here is derived from an EMBL/GenBank/DDBJ whole genome shotgun (WGS) entry which is preliminary data.</text>
</comment>
<dbReference type="PANTHER" id="PTHR11113">
    <property type="entry name" value="N-ACETYLGLUCOSAMINE-6-PHOSPHATE DEACETYLASE"/>
    <property type="match status" value="1"/>
</dbReference>
<keyword evidence="4 6" id="KW-0464">Manganese</keyword>
<dbReference type="InterPro" id="IPR026912">
    <property type="entry name" value="Adenine_deam_C"/>
</dbReference>
<dbReference type="InterPro" id="IPR006680">
    <property type="entry name" value="Amidohydro-rel"/>
</dbReference>
<dbReference type="GO" id="GO:0006146">
    <property type="term" value="P:adenine catabolic process"/>
    <property type="evidence" value="ECO:0007669"/>
    <property type="project" value="InterPro"/>
</dbReference>
<evidence type="ECO:0000256" key="1">
    <source>
        <dbReference type="ARBA" id="ARBA00006773"/>
    </source>
</evidence>
<dbReference type="Pfam" id="PF01979">
    <property type="entry name" value="Amidohydro_1"/>
    <property type="match status" value="1"/>
</dbReference>
<evidence type="ECO:0000256" key="2">
    <source>
        <dbReference type="ARBA" id="ARBA00012782"/>
    </source>
</evidence>
<dbReference type="HAMAP" id="MF_01518">
    <property type="entry name" value="Adenine_deamin"/>
    <property type="match status" value="1"/>
</dbReference>
<dbReference type="SUPFAM" id="SSF51338">
    <property type="entry name" value="Composite domain of metallo-dependent hydrolases"/>
    <property type="match status" value="1"/>
</dbReference>
<dbReference type="Pfam" id="PF13382">
    <property type="entry name" value="Adenine_deam_C"/>
    <property type="match status" value="1"/>
</dbReference>
<dbReference type="EC" id="3.5.4.2" evidence="2 6"/>
<accession>A0A5D8QGC0</accession>
<dbReference type="RefSeq" id="WP_149545061.1">
    <property type="nucleotide sequence ID" value="NZ_VTPS01000007.1"/>
</dbReference>
<evidence type="ECO:0000259" key="7">
    <source>
        <dbReference type="Pfam" id="PF01979"/>
    </source>
</evidence>
<dbReference type="Proteomes" id="UP000322976">
    <property type="component" value="Unassembled WGS sequence"/>
</dbReference>
<dbReference type="NCBIfam" id="TIGR01178">
    <property type="entry name" value="ade"/>
    <property type="match status" value="1"/>
</dbReference>
<evidence type="ECO:0000259" key="8">
    <source>
        <dbReference type="Pfam" id="PF13382"/>
    </source>
</evidence>
<evidence type="ECO:0000256" key="6">
    <source>
        <dbReference type="HAMAP-Rule" id="MF_01518"/>
    </source>
</evidence>
<sequence>MFDYNVNKLRELIDVALGKAEGDLLLKNGRIVNVFDESIEDGDVLVHNGMIAGVGRYDKAKNVVDVKGAYISPAFIDSHLHIESTMCVPTEFTKALVPLGTLTAVVDPHEIANIAGGNGIRFMIESSKGLPMDIFFMLPSCVPAGPFEMSGGNLKAEDLKIFMGDPSVIGLAEMMNYPGLLEGDRDVLAKVSLFHDRVMDGHSPDLSGNELNAYLATGIMADHECITPEEAMEKLKKGMWIMIREGSLTRDLLRLLPIINHNTVHRILLCTDDKHPEDLVHEGHINYAVHLLIKNGFSLPTAIRLATINPSMFFGFKHKGGIAPGYVADILVFKDVLKIERVYKEGVLVAEDGKAIFDTPDIDDSLKDTIHVAPLNRDSFKVMARGNLMRVIGLHADSIITDEILARPNVVNGYAESDVERDIIKIAVVERHEATGKIGIGFINGLGMKKGAFATTISHDSHNIIVAGENDEDMILAVDELKRIGGGIVVAMDGKILASLALPYGGLMTDRSVVEISDILMRLHEIVKNNNGVTISDPFMTLSFISLAVCPALKLTVNGLVDVNKFKLVDLFK</sequence>
<keyword evidence="3 6" id="KW-0378">Hydrolase</keyword>
<feature type="domain" description="Adenine deaminase C-terminal" evidence="8">
    <location>
        <begin position="399"/>
        <end position="567"/>
    </location>
</feature>
<comment type="catalytic activity">
    <reaction evidence="5 6">
        <text>adenine + H2O + H(+) = hypoxanthine + NH4(+)</text>
        <dbReference type="Rhea" id="RHEA:23688"/>
        <dbReference type="ChEBI" id="CHEBI:15377"/>
        <dbReference type="ChEBI" id="CHEBI:15378"/>
        <dbReference type="ChEBI" id="CHEBI:16708"/>
        <dbReference type="ChEBI" id="CHEBI:17368"/>
        <dbReference type="ChEBI" id="CHEBI:28938"/>
        <dbReference type="EC" id="3.5.4.2"/>
    </reaction>
</comment>
<dbReference type="InterPro" id="IPR011059">
    <property type="entry name" value="Metal-dep_hydrolase_composite"/>
</dbReference>
<dbReference type="InterPro" id="IPR032466">
    <property type="entry name" value="Metal_Hydrolase"/>
</dbReference>
<dbReference type="InterPro" id="IPR006679">
    <property type="entry name" value="Adenine_deam"/>
</dbReference>
<protein>
    <recommendedName>
        <fullName evidence="2 6">Adenine deaminase</fullName>
        <shortName evidence="6">Adenase</shortName>
        <shortName evidence="6">Adenine aminase</shortName>
        <ecNumber evidence="2 6">3.5.4.2</ecNumber>
    </recommendedName>
</protein>
<feature type="domain" description="Amidohydrolase-related" evidence="7">
    <location>
        <begin position="70"/>
        <end position="348"/>
    </location>
</feature>
<gene>
    <name evidence="6 9" type="primary">ade</name>
    <name evidence="9" type="ORF">FWJ32_05985</name>
</gene>
<dbReference type="AlphaFoldDB" id="A0A5D8QGC0"/>
<evidence type="ECO:0000313" key="10">
    <source>
        <dbReference type="Proteomes" id="UP000322976"/>
    </source>
</evidence>
<reference evidence="9 10" key="1">
    <citation type="submission" date="2019-08" db="EMBL/GenBank/DDBJ databases">
        <title>Calorimonas adulescens gen. nov., sp. nov., an anaerobic thermophilic bacterium from Sakhalin hot spring.</title>
        <authorList>
            <person name="Khomyakova M.A."/>
            <person name="Merkel A.Y."/>
            <person name="Novikov A."/>
            <person name="Bonch-Osmolovskaya E.A."/>
            <person name="Slobodkin A.I."/>
        </authorList>
    </citation>
    <scope>NUCLEOTIDE SEQUENCE [LARGE SCALE GENOMIC DNA]</scope>
    <source>
        <strain evidence="9 10">A05MB</strain>
    </source>
</reference>
<proteinExistence type="inferred from homology"/>
<evidence type="ECO:0000256" key="3">
    <source>
        <dbReference type="ARBA" id="ARBA00022801"/>
    </source>
</evidence>
<keyword evidence="10" id="KW-1185">Reference proteome</keyword>
<organism evidence="9 10">
    <name type="scientific">Calorimonas adulescens</name>
    <dbReference type="NCBI Taxonomy" id="2606906"/>
    <lineage>
        <taxon>Bacteria</taxon>
        <taxon>Bacillati</taxon>
        <taxon>Bacillota</taxon>
        <taxon>Clostridia</taxon>
        <taxon>Thermoanaerobacterales</taxon>
        <taxon>Thermoanaerobacteraceae</taxon>
        <taxon>Calorimonas</taxon>
    </lineage>
</organism>
<dbReference type="CDD" id="cd01295">
    <property type="entry name" value="AdeC"/>
    <property type="match status" value="1"/>
</dbReference>
<dbReference type="Gene3D" id="3.20.20.140">
    <property type="entry name" value="Metal-dependent hydrolases"/>
    <property type="match status" value="1"/>
</dbReference>